<dbReference type="OrthoDB" id="5522487at2759"/>
<proteinExistence type="predicted"/>
<evidence type="ECO:0000313" key="1">
    <source>
        <dbReference type="EMBL" id="KAJ2801460.1"/>
    </source>
</evidence>
<gene>
    <name evidence="1" type="ORF">H4R20_003660</name>
</gene>
<dbReference type="Proteomes" id="UP001140094">
    <property type="component" value="Unassembled WGS sequence"/>
</dbReference>
<evidence type="ECO:0000313" key="2">
    <source>
        <dbReference type="Proteomes" id="UP001140094"/>
    </source>
</evidence>
<dbReference type="AlphaFoldDB" id="A0A9W8HUT8"/>
<dbReference type="EMBL" id="JANBUO010000809">
    <property type="protein sequence ID" value="KAJ2801460.1"/>
    <property type="molecule type" value="Genomic_DNA"/>
</dbReference>
<keyword evidence="2" id="KW-1185">Reference proteome</keyword>
<accession>A0A9W8HUT8</accession>
<sequence>MDAEGLYWDQYGCEDNHITQPQHPSQLQAVAFSSLATKPQSRWSLLPGAQPTEGSGSSRDSYWPRYSYAHGSATDQCTPVYGNSIEPFPQRQQQQQQQPLQQRLFVVPDRLAALHISTSDDEDHHSSSMDELAESGPAFQIAGSNHEPSIVQHHATAAADKGGNEQLGPCDSTLIAGDGCEEGGLVPLSSSPVSGFQGVNPAALITRLSFLKQQMEQDEQMVLGTATAV</sequence>
<comment type="caution">
    <text evidence="1">The sequence shown here is derived from an EMBL/GenBank/DDBJ whole genome shotgun (WGS) entry which is preliminary data.</text>
</comment>
<protein>
    <submittedName>
        <fullName evidence="1">Uncharacterized protein</fullName>
    </submittedName>
</protein>
<organism evidence="1 2">
    <name type="scientific">Coemansia guatemalensis</name>
    <dbReference type="NCBI Taxonomy" id="2761395"/>
    <lineage>
        <taxon>Eukaryota</taxon>
        <taxon>Fungi</taxon>
        <taxon>Fungi incertae sedis</taxon>
        <taxon>Zoopagomycota</taxon>
        <taxon>Kickxellomycotina</taxon>
        <taxon>Kickxellomycetes</taxon>
        <taxon>Kickxellales</taxon>
        <taxon>Kickxellaceae</taxon>
        <taxon>Coemansia</taxon>
    </lineage>
</organism>
<reference evidence="1" key="1">
    <citation type="submission" date="2022-07" db="EMBL/GenBank/DDBJ databases">
        <title>Phylogenomic reconstructions and comparative analyses of Kickxellomycotina fungi.</title>
        <authorList>
            <person name="Reynolds N.K."/>
            <person name="Stajich J.E."/>
            <person name="Barry K."/>
            <person name="Grigoriev I.V."/>
            <person name="Crous P."/>
            <person name="Smith M.E."/>
        </authorList>
    </citation>
    <scope>NUCLEOTIDE SEQUENCE</scope>
    <source>
        <strain evidence="1">NRRL 1565</strain>
    </source>
</reference>
<name>A0A9W8HUT8_9FUNG</name>